<keyword evidence="2" id="KW-1185">Reference proteome</keyword>
<evidence type="ECO:0000313" key="1">
    <source>
        <dbReference type="EMBL" id="MFB9779641.1"/>
    </source>
</evidence>
<sequence length="166" mass="18841">MTIERHQSVIDTDYHQFMIEAGPLRELIHGQNPDFPLAMFAGDLLRVNVGVKSGPVNVTVEVHHTPPFYDDNTWEDSVEGDLTQAIAHRVNIVSFWDNMNADGKAADILGLTPPGKRRYRVRIYARGKNIRFDAHHDGDPVEDYLIQMWPTAEAESPRQIKHTSGR</sequence>
<proteinExistence type="predicted"/>
<dbReference type="Proteomes" id="UP001589587">
    <property type="component" value="Unassembled WGS sequence"/>
</dbReference>
<dbReference type="EMBL" id="JBHMAS010000007">
    <property type="protein sequence ID" value="MFB9779641.1"/>
    <property type="molecule type" value="Genomic_DNA"/>
</dbReference>
<dbReference type="RefSeq" id="WP_019749750.1">
    <property type="nucleotide sequence ID" value="NZ_JBHMAS010000007.1"/>
</dbReference>
<name>A0ABV5XCA2_9NOCA</name>
<comment type="caution">
    <text evidence="1">The sequence shown here is derived from an EMBL/GenBank/DDBJ whole genome shotgun (WGS) entry which is preliminary data.</text>
</comment>
<evidence type="ECO:0000313" key="2">
    <source>
        <dbReference type="Proteomes" id="UP001589587"/>
    </source>
</evidence>
<reference evidence="1 2" key="1">
    <citation type="submission" date="2024-09" db="EMBL/GenBank/DDBJ databases">
        <authorList>
            <person name="Sun Q."/>
            <person name="Mori K."/>
        </authorList>
    </citation>
    <scope>NUCLEOTIDE SEQUENCE [LARGE SCALE GENOMIC DNA]</scope>
    <source>
        <strain evidence="1 2">JCM 11411</strain>
    </source>
</reference>
<accession>A0ABV5XCA2</accession>
<protein>
    <submittedName>
        <fullName evidence="1">Uncharacterized protein</fullName>
    </submittedName>
</protein>
<gene>
    <name evidence="1" type="ORF">ACFFQ6_08100</name>
</gene>
<organism evidence="1 2">
    <name type="scientific">Rhodococcus baikonurensis</name>
    <dbReference type="NCBI Taxonomy" id="172041"/>
    <lineage>
        <taxon>Bacteria</taxon>
        <taxon>Bacillati</taxon>
        <taxon>Actinomycetota</taxon>
        <taxon>Actinomycetes</taxon>
        <taxon>Mycobacteriales</taxon>
        <taxon>Nocardiaceae</taxon>
        <taxon>Rhodococcus</taxon>
        <taxon>Rhodococcus erythropolis group</taxon>
    </lineage>
</organism>